<gene>
    <name evidence="3" type="primary">coaBC</name>
    <name evidence="7" type="ORF">SAMN05216495_101167</name>
</gene>
<dbReference type="InterPro" id="IPR035929">
    <property type="entry name" value="CoaB-like_sf"/>
</dbReference>
<dbReference type="GO" id="GO:0015937">
    <property type="term" value="P:coenzyme A biosynthetic process"/>
    <property type="evidence" value="ECO:0007669"/>
    <property type="project" value="UniProtKB-UniRule"/>
</dbReference>
<dbReference type="PANTHER" id="PTHR14359">
    <property type="entry name" value="HOMO-OLIGOMERIC FLAVIN CONTAINING CYS DECARBOXYLASE FAMILY"/>
    <property type="match status" value="1"/>
</dbReference>
<dbReference type="NCBIfam" id="TIGR00521">
    <property type="entry name" value="coaBC_dfp"/>
    <property type="match status" value="1"/>
</dbReference>
<dbReference type="Proteomes" id="UP000182379">
    <property type="component" value="Unassembled WGS sequence"/>
</dbReference>
<dbReference type="EC" id="6.3.2.5" evidence="3"/>
<evidence type="ECO:0000256" key="2">
    <source>
        <dbReference type="ARBA" id="ARBA00023239"/>
    </source>
</evidence>
<sequence length="401" mass="42963">MLEGKKIALGVTGGIAAYKAVTLVSRLVQAGAQVRVIMTDAATHLVSPLLFKEISGNPVATDLWAGNAEFNVEHVAIGRWCDVMVVAPATADMIGKMANGIADDLLSTTLMACDRPKIVCPAMNTNMLENPAVVRNLATLRQDGITIMPSAAGHLACGINGSGRLPEPEDIKAFIDGFLASREGDLRGLRVLVTAGGTREAIDPVRFIGNRSSGKMGYAIARDAARRGAEVLLVSGPTALPAPRNVKFQSVETTREMMDAVLAAYPKVDVVIMAAAVADYRPHHAEEQKIKKNDDTLTLSLDKNPDILKQLGQQKEHQFLVGFAAETQHLLENAAAKVKKKNLDMIVANDVTMKGAGFSTDTNVVKLLFPSGEIRSLELMSKEAVGNHILDIVRDAVKREV</sequence>
<dbReference type="InterPro" id="IPR005252">
    <property type="entry name" value="CoaBC"/>
</dbReference>
<dbReference type="EMBL" id="FNOP01000001">
    <property type="protein sequence ID" value="SDW40804.1"/>
    <property type="molecule type" value="Genomic_DNA"/>
</dbReference>
<dbReference type="AlphaFoldDB" id="A0A1H2TC16"/>
<comment type="similarity">
    <text evidence="3 4">In the C-terminal section; belongs to the PPC synthetase family.</text>
</comment>
<evidence type="ECO:0000259" key="5">
    <source>
        <dbReference type="Pfam" id="PF02441"/>
    </source>
</evidence>
<evidence type="ECO:0000256" key="1">
    <source>
        <dbReference type="ARBA" id="ARBA00022793"/>
    </source>
</evidence>
<feature type="domain" description="DNA/pantothenate metabolism flavoprotein C-terminal" evidence="6">
    <location>
        <begin position="186"/>
        <end position="394"/>
    </location>
</feature>
<dbReference type="EC" id="4.1.1.36" evidence="3"/>
<feature type="region of interest" description="Phosphopantothenate--cysteine ligase" evidence="3">
    <location>
        <begin position="191"/>
        <end position="401"/>
    </location>
</feature>
<dbReference type="GO" id="GO:0015941">
    <property type="term" value="P:pantothenate catabolic process"/>
    <property type="evidence" value="ECO:0007669"/>
    <property type="project" value="InterPro"/>
</dbReference>
<feature type="region of interest" description="Phosphopantothenoylcysteine decarboxylase" evidence="3">
    <location>
        <begin position="1"/>
        <end position="190"/>
    </location>
</feature>
<evidence type="ECO:0000256" key="3">
    <source>
        <dbReference type="HAMAP-Rule" id="MF_02225"/>
    </source>
</evidence>
<keyword evidence="3" id="KW-0511">Multifunctional enzyme</keyword>
<dbReference type="GO" id="GO:0004633">
    <property type="term" value="F:phosphopantothenoylcysteine decarboxylase activity"/>
    <property type="evidence" value="ECO:0007669"/>
    <property type="project" value="UniProtKB-UniRule"/>
</dbReference>
<comment type="caution">
    <text evidence="7">The sequence shown here is derived from an EMBL/GenBank/DDBJ whole genome shotgun (WGS) entry which is preliminary data.</text>
</comment>
<feature type="active site" description="Proton donor" evidence="3">
    <location>
        <position position="157"/>
    </location>
</feature>
<name>A0A1H2TC16_ACIFE</name>
<dbReference type="InterPro" id="IPR007085">
    <property type="entry name" value="DNA/pantothenate-metab_flavo_C"/>
</dbReference>
<proteinExistence type="inferred from homology"/>
<feature type="domain" description="Flavoprotein" evidence="5">
    <location>
        <begin position="5"/>
        <end position="173"/>
    </location>
</feature>
<keyword evidence="3 4" id="KW-0288">FMN</keyword>
<organism evidence="7 8">
    <name type="scientific">Acidaminococcus fermentans</name>
    <dbReference type="NCBI Taxonomy" id="905"/>
    <lineage>
        <taxon>Bacteria</taxon>
        <taxon>Bacillati</taxon>
        <taxon>Bacillota</taxon>
        <taxon>Negativicutes</taxon>
        <taxon>Acidaminococcales</taxon>
        <taxon>Acidaminococcaceae</taxon>
        <taxon>Acidaminococcus</taxon>
    </lineage>
</organism>
<dbReference type="Gene3D" id="3.40.50.10300">
    <property type="entry name" value="CoaB-like"/>
    <property type="match status" value="1"/>
</dbReference>
<comment type="function">
    <text evidence="4">Catalyzes two steps in the biosynthesis of coenzyme A. In the first step cysteine is conjugated to 4'-phosphopantothenate to form 4-phosphopantothenoylcysteine, in the latter compound is decarboxylated to form 4'-phosphopantotheine.</text>
</comment>
<dbReference type="UniPathway" id="UPA00241">
    <property type="reaction ID" value="UER00353"/>
</dbReference>
<accession>A0A1H2TC16</accession>
<dbReference type="HAMAP" id="MF_02225">
    <property type="entry name" value="CoaBC"/>
    <property type="match status" value="1"/>
</dbReference>
<keyword evidence="2 3" id="KW-0456">Lyase</keyword>
<dbReference type="RefSeq" id="WP_074704112.1">
    <property type="nucleotide sequence ID" value="NZ_CATYPC010000002.1"/>
</dbReference>
<reference evidence="7 8" key="1">
    <citation type="submission" date="2016-10" db="EMBL/GenBank/DDBJ databases">
        <authorList>
            <person name="Varghese N."/>
            <person name="Submissions S."/>
        </authorList>
    </citation>
    <scope>NUCLEOTIDE SEQUENCE [LARGE SCALE GENOMIC DNA]</scope>
    <source>
        <strain evidence="7 8">WCC6</strain>
    </source>
</reference>
<dbReference type="Pfam" id="PF04127">
    <property type="entry name" value="DFP"/>
    <property type="match status" value="1"/>
</dbReference>
<comment type="catalytic activity">
    <reaction evidence="3 4">
        <text>N-[(R)-4-phosphopantothenoyl]-L-cysteine + H(+) = (R)-4'-phosphopantetheine + CO2</text>
        <dbReference type="Rhea" id="RHEA:16793"/>
        <dbReference type="ChEBI" id="CHEBI:15378"/>
        <dbReference type="ChEBI" id="CHEBI:16526"/>
        <dbReference type="ChEBI" id="CHEBI:59458"/>
        <dbReference type="ChEBI" id="CHEBI:61723"/>
        <dbReference type="EC" id="4.1.1.36"/>
    </reaction>
</comment>
<evidence type="ECO:0000313" key="8">
    <source>
        <dbReference type="Proteomes" id="UP000182379"/>
    </source>
</evidence>
<feature type="binding site" evidence="3">
    <location>
        <position position="289"/>
    </location>
    <ligand>
        <name>CTP</name>
        <dbReference type="ChEBI" id="CHEBI:37563"/>
    </ligand>
</feature>
<dbReference type="Gene3D" id="3.40.50.1950">
    <property type="entry name" value="Flavin prenyltransferase-like"/>
    <property type="match status" value="1"/>
</dbReference>
<evidence type="ECO:0000256" key="4">
    <source>
        <dbReference type="RuleBase" id="RU364078"/>
    </source>
</evidence>
<dbReference type="InterPro" id="IPR036551">
    <property type="entry name" value="Flavin_trans-like"/>
</dbReference>
<keyword evidence="1 3" id="KW-0210">Decarboxylase</keyword>
<keyword evidence="3 4" id="KW-0285">Flavoprotein</keyword>
<feature type="binding site" evidence="3">
    <location>
        <position position="323"/>
    </location>
    <ligand>
        <name>CTP</name>
        <dbReference type="ChEBI" id="CHEBI:37563"/>
    </ligand>
</feature>
<keyword evidence="3" id="KW-0479">Metal-binding</keyword>
<evidence type="ECO:0000259" key="6">
    <source>
        <dbReference type="Pfam" id="PF04127"/>
    </source>
</evidence>
<dbReference type="InterPro" id="IPR003382">
    <property type="entry name" value="Flavoprotein"/>
</dbReference>
<dbReference type="GO" id="GO:0004632">
    <property type="term" value="F:phosphopantothenate--cysteine ligase activity"/>
    <property type="evidence" value="ECO:0007669"/>
    <property type="project" value="UniProtKB-UniRule"/>
</dbReference>
<dbReference type="Pfam" id="PF02441">
    <property type="entry name" value="Flavoprotein"/>
    <property type="match status" value="1"/>
</dbReference>
<dbReference type="SUPFAM" id="SSF52507">
    <property type="entry name" value="Homo-oligomeric flavin-containing Cys decarboxylases, HFCD"/>
    <property type="match status" value="1"/>
</dbReference>
<dbReference type="GO" id="GO:0046872">
    <property type="term" value="F:metal ion binding"/>
    <property type="evidence" value="ECO:0007669"/>
    <property type="project" value="UniProtKB-KW"/>
</dbReference>
<comment type="cofactor">
    <cofactor evidence="3">
        <name>FMN</name>
        <dbReference type="ChEBI" id="CHEBI:58210"/>
    </cofactor>
    <text evidence="3">Binds 1 FMN per subunit.</text>
</comment>
<protein>
    <recommendedName>
        <fullName evidence="3">Coenzyme A biosynthesis bifunctional protein CoaBC</fullName>
    </recommendedName>
    <alternativeName>
        <fullName evidence="3">DNA/pantothenate metabolism flavoprotein</fullName>
    </alternativeName>
    <alternativeName>
        <fullName evidence="3">Phosphopantothenoylcysteine synthetase/decarboxylase</fullName>
        <shortName evidence="3">PPCS-PPCDC</shortName>
    </alternativeName>
    <domain>
        <recommendedName>
            <fullName evidence="3">Phosphopantothenoylcysteine decarboxylase</fullName>
            <shortName evidence="3">PPC decarboxylase</shortName>
            <shortName evidence="3">PPC-DC</shortName>
            <ecNumber evidence="3">4.1.1.36</ecNumber>
        </recommendedName>
        <alternativeName>
            <fullName evidence="3">CoaC</fullName>
        </alternativeName>
    </domain>
    <domain>
        <recommendedName>
            <fullName evidence="3">Phosphopantothenate--cysteine ligase</fullName>
            <ecNumber evidence="3">6.3.2.5</ecNumber>
        </recommendedName>
        <alternativeName>
            <fullName evidence="3">CoaB</fullName>
        </alternativeName>
        <alternativeName>
            <fullName evidence="3">Phosphopantothenoylcysteine synthetase</fullName>
            <shortName evidence="3">PPC synthetase</shortName>
            <shortName evidence="3">PPC-S</shortName>
        </alternativeName>
    </domain>
</protein>
<dbReference type="PANTHER" id="PTHR14359:SF6">
    <property type="entry name" value="PHOSPHOPANTOTHENOYLCYSTEINE DECARBOXYLASE"/>
    <property type="match status" value="1"/>
</dbReference>
<comment type="similarity">
    <text evidence="3 4">In the N-terminal section; belongs to the HFCD (homo-oligomeric flavin containing Cys decarboxylase) superfamily.</text>
</comment>
<feature type="binding site" evidence="3">
    <location>
        <position position="279"/>
    </location>
    <ligand>
        <name>CTP</name>
        <dbReference type="ChEBI" id="CHEBI:37563"/>
    </ligand>
</feature>
<comment type="pathway">
    <text evidence="3 4">Cofactor biosynthesis; coenzyme A biosynthesis; CoA from (R)-pantothenate: step 3/5.</text>
</comment>
<comment type="pathway">
    <text evidence="3 4">Cofactor biosynthesis; coenzyme A biosynthesis; CoA from (R)-pantothenate: step 2/5.</text>
</comment>
<comment type="cofactor">
    <cofactor evidence="3">
        <name>Mg(2+)</name>
        <dbReference type="ChEBI" id="CHEBI:18420"/>
    </cofactor>
</comment>
<dbReference type="GO" id="GO:0010181">
    <property type="term" value="F:FMN binding"/>
    <property type="evidence" value="ECO:0007669"/>
    <property type="project" value="UniProtKB-UniRule"/>
</dbReference>
<feature type="binding site" evidence="3">
    <location>
        <begin position="305"/>
        <end position="308"/>
    </location>
    <ligand>
        <name>CTP</name>
        <dbReference type="ChEBI" id="CHEBI:37563"/>
    </ligand>
</feature>
<evidence type="ECO:0000313" key="7">
    <source>
        <dbReference type="EMBL" id="SDW40804.1"/>
    </source>
</evidence>
<comment type="function">
    <text evidence="3">Catalyzes two sequential steps in the biosynthesis of coenzyme A. In the first step cysteine is conjugated to 4'-phosphopantothenate to form 4-phosphopantothenoylcysteine. In the second step the latter compound is decarboxylated to form 4'-phosphopantotheine.</text>
</comment>
<comment type="caution">
    <text evidence="3">Lacks conserved residue(s) required for the propagation of feature annotation.</text>
</comment>
<feature type="binding site" evidence="3">
    <location>
        <position position="337"/>
    </location>
    <ligand>
        <name>CTP</name>
        <dbReference type="ChEBI" id="CHEBI:37563"/>
    </ligand>
</feature>
<keyword evidence="3 4" id="KW-0436">Ligase</keyword>
<dbReference type="GO" id="GO:0071513">
    <property type="term" value="C:phosphopantothenoylcysteine decarboxylase complex"/>
    <property type="evidence" value="ECO:0007669"/>
    <property type="project" value="TreeGrafter"/>
</dbReference>
<dbReference type="SUPFAM" id="SSF102645">
    <property type="entry name" value="CoaB-like"/>
    <property type="match status" value="1"/>
</dbReference>
<comment type="catalytic activity">
    <reaction evidence="3 4">
        <text>(R)-4'-phosphopantothenate + L-cysteine + CTP = N-[(R)-4-phosphopantothenoyl]-L-cysteine + CMP + diphosphate + H(+)</text>
        <dbReference type="Rhea" id="RHEA:19397"/>
        <dbReference type="ChEBI" id="CHEBI:10986"/>
        <dbReference type="ChEBI" id="CHEBI:15378"/>
        <dbReference type="ChEBI" id="CHEBI:33019"/>
        <dbReference type="ChEBI" id="CHEBI:35235"/>
        <dbReference type="ChEBI" id="CHEBI:37563"/>
        <dbReference type="ChEBI" id="CHEBI:59458"/>
        <dbReference type="ChEBI" id="CHEBI:60377"/>
        <dbReference type="EC" id="6.3.2.5"/>
    </reaction>
</comment>
<keyword evidence="3" id="KW-0460">Magnesium</keyword>
<feature type="binding site" evidence="3">
    <location>
        <position position="341"/>
    </location>
    <ligand>
        <name>CTP</name>
        <dbReference type="ChEBI" id="CHEBI:37563"/>
    </ligand>
</feature>